<dbReference type="EMBL" id="JAIMBW010000001">
    <property type="protein sequence ID" value="MBY4891715.1"/>
    <property type="molecule type" value="Genomic_DNA"/>
</dbReference>
<dbReference type="Proteomes" id="UP000693972">
    <property type="component" value="Unassembled WGS sequence"/>
</dbReference>
<organism evidence="1">
    <name type="scientific">Gymnodinialimonas phycosphaerae</name>
    <dbReference type="NCBI Taxonomy" id="2841589"/>
    <lineage>
        <taxon>Bacteria</taxon>
        <taxon>Pseudomonadati</taxon>
        <taxon>Pseudomonadota</taxon>
        <taxon>Alphaproteobacteria</taxon>
        <taxon>Rhodobacterales</taxon>
        <taxon>Paracoccaceae</taxon>
        <taxon>Gymnodinialimonas</taxon>
    </lineage>
</organism>
<dbReference type="EMBL" id="CP078073">
    <property type="protein sequence ID" value="QXL88496.1"/>
    <property type="molecule type" value="Genomic_DNA"/>
</dbReference>
<dbReference type="RefSeq" id="WP_257891564.1">
    <property type="nucleotide sequence ID" value="NZ_JAIMBW010000001.1"/>
</dbReference>
<protein>
    <submittedName>
        <fullName evidence="1">Uncharacterized protein</fullName>
    </submittedName>
</protein>
<accession>A0A975TWJ5</accession>
<reference evidence="1 2" key="1">
    <citation type="submission" date="2021-07" db="EMBL/GenBank/DDBJ databases">
        <title>Karlodiniumbacter phycospheric gen. nov., sp. nov., a phycosphere bacterium isolated from karlodinium veneficum.</title>
        <authorList>
            <person name="Peng Y."/>
            <person name="Jiang L."/>
            <person name="Lee J."/>
        </authorList>
    </citation>
    <scope>NUCLEOTIDE SEQUENCE</scope>
    <source>
        <strain evidence="1 2">N5</strain>
    </source>
</reference>
<sequence length="141" mass="15704">MPLTYEIFPSRGVVLITYSGRADIDETARVFADFAQHPEAKPGQKHLLDLSRVTDVERDFPRLMALQARKAGELGLPIMPSMLVYYCPTRISRHMADMVYKSWDGLNGPALAIIEEEAEALALVGCPEASIADLKRRVSED</sequence>
<name>A0A975TWJ5_9RHOB</name>
<keyword evidence="2" id="KW-1185">Reference proteome</keyword>
<evidence type="ECO:0000313" key="2">
    <source>
        <dbReference type="Proteomes" id="UP000693972"/>
    </source>
</evidence>
<proteinExistence type="predicted"/>
<gene>
    <name evidence="1" type="ORF">KUL25_02925</name>
</gene>
<evidence type="ECO:0000313" key="1">
    <source>
        <dbReference type="EMBL" id="QXL88496.1"/>
    </source>
</evidence>
<dbReference type="AlphaFoldDB" id="A0A975TWJ5"/>